<dbReference type="InterPro" id="IPR016169">
    <property type="entry name" value="FAD-bd_PCMH_sub2"/>
</dbReference>
<dbReference type="InterPro" id="IPR007173">
    <property type="entry name" value="ALO_C"/>
</dbReference>
<protein>
    <submittedName>
        <fullName evidence="4">FAD-binding protein</fullName>
    </submittedName>
</protein>
<dbReference type="SUPFAM" id="SSF56176">
    <property type="entry name" value="FAD-binding/transporter-associated domain-like"/>
    <property type="match status" value="1"/>
</dbReference>
<dbReference type="PANTHER" id="PTHR43762">
    <property type="entry name" value="L-GULONOLACTONE OXIDASE"/>
    <property type="match status" value="1"/>
</dbReference>
<dbReference type="RefSeq" id="WP_263415163.1">
    <property type="nucleotide sequence ID" value="NZ_BAABBH010000002.1"/>
</dbReference>
<keyword evidence="1" id="KW-0285">Flavoprotein</keyword>
<sequence length="458" mass="50735">MNRRKLLQGSAALAGTGALSRLTLAQGAALNDHAAIPRTNWSKNFHFHTDRVYAPTTREEVQQIVRQNPKLKGLGSRHSFNDSADSHHAQISMRAVKSVQIDAAAKTATVGAGVAYGELAPVLDQAGFALHNLASLPHISVGGTIATATHGSGVHNQNLSSSVRALEIVTADGNVIHLSRDHDGDTFKTAVVHVGGLGIITGVTLDLLPRFDMTQVVYEDLSFDQLQHNMDAILGAAYSVSLFTTWQNNRATQVWLKQKVQPGVTPPAYEALPKEFYGATLQKAKLHPLREMPAQNCTEQMGSVGPWYARLPHFKMEFTPSSGEELQSEFFVAREHGYEAIRAVETLKDKITPHLLITELRTIAADDMPMSMHYKRDSLAIHFTWKPQEPEVRALLPEIEAKLAPFQARPHWGKIFTMDPKVLDSRYPEMQRYRDLAAKLDPQGKFRNDFLNRNVFAG</sequence>
<keyword evidence="5" id="KW-1185">Reference proteome</keyword>
<dbReference type="Gene3D" id="3.30.465.10">
    <property type="match status" value="1"/>
</dbReference>
<dbReference type="Gene3D" id="3.30.70.2530">
    <property type="match status" value="1"/>
</dbReference>
<dbReference type="InterPro" id="IPR006094">
    <property type="entry name" value="Oxid_FAD_bind_N"/>
</dbReference>
<dbReference type="EMBL" id="JBJYXY010000001">
    <property type="protein sequence ID" value="MFN2976776.1"/>
    <property type="molecule type" value="Genomic_DNA"/>
</dbReference>
<evidence type="ECO:0000313" key="4">
    <source>
        <dbReference type="EMBL" id="MFN2976776.1"/>
    </source>
</evidence>
<dbReference type="InterPro" id="IPR036318">
    <property type="entry name" value="FAD-bd_PCMH-like_sf"/>
</dbReference>
<organism evidence="4 5">
    <name type="scientific">Terriglobus aquaticus</name>
    <dbReference type="NCBI Taxonomy" id="940139"/>
    <lineage>
        <taxon>Bacteria</taxon>
        <taxon>Pseudomonadati</taxon>
        <taxon>Acidobacteriota</taxon>
        <taxon>Terriglobia</taxon>
        <taxon>Terriglobales</taxon>
        <taxon>Acidobacteriaceae</taxon>
        <taxon>Terriglobus</taxon>
    </lineage>
</organism>
<keyword evidence="1" id="KW-0274">FAD</keyword>
<comment type="caution">
    <text evidence="4">The sequence shown here is derived from an EMBL/GenBank/DDBJ whole genome shotgun (WGS) entry which is preliminary data.</text>
</comment>
<evidence type="ECO:0000259" key="3">
    <source>
        <dbReference type="PROSITE" id="PS51387"/>
    </source>
</evidence>
<dbReference type="InterPro" id="IPR010031">
    <property type="entry name" value="FAD_lactone_oxidase-like"/>
</dbReference>
<dbReference type="PROSITE" id="PS51387">
    <property type="entry name" value="FAD_PCMH"/>
    <property type="match status" value="1"/>
</dbReference>
<accession>A0ABW9KLV6</accession>
<dbReference type="Gene3D" id="3.30.70.2520">
    <property type="match status" value="1"/>
</dbReference>
<keyword evidence="2" id="KW-0560">Oxidoreductase</keyword>
<dbReference type="InterPro" id="IPR016171">
    <property type="entry name" value="Vanillyl_alc_oxidase_C-sub2"/>
</dbReference>
<name>A0ABW9KLV6_9BACT</name>
<dbReference type="InterPro" id="IPR016167">
    <property type="entry name" value="FAD-bd_PCMH_sub1"/>
</dbReference>
<dbReference type="Pfam" id="PF04030">
    <property type="entry name" value="ALO"/>
    <property type="match status" value="1"/>
</dbReference>
<evidence type="ECO:0000313" key="5">
    <source>
        <dbReference type="Proteomes" id="UP001634747"/>
    </source>
</evidence>
<dbReference type="Gene3D" id="3.30.43.10">
    <property type="entry name" value="Uridine Diphospho-n-acetylenolpyruvylglucosamine Reductase, domain 2"/>
    <property type="match status" value="1"/>
</dbReference>
<dbReference type="PIRSF" id="PIRSF000136">
    <property type="entry name" value="LGO_GLO"/>
    <property type="match status" value="1"/>
</dbReference>
<evidence type="ECO:0000256" key="2">
    <source>
        <dbReference type="ARBA" id="ARBA00023002"/>
    </source>
</evidence>
<proteinExistence type="predicted"/>
<reference evidence="4 5" key="1">
    <citation type="submission" date="2024-12" db="EMBL/GenBank/DDBJ databases">
        <authorList>
            <person name="Lee Y."/>
        </authorList>
    </citation>
    <scope>NUCLEOTIDE SEQUENCE [LARGE SCALE GENOMIC DNA]</scope>
    <source>
        <strain evidence="4 5">03SUJ4</strain>
    </source>
</reference>
<gene>
    <name evidence="4" type="ORF">ACK2TP_13460</name>
</gene>
<dbReference type="Gene3D" id="1.10.45.10">
    <property type="entry name" value="Vanillyl-alcohol Oxidase, Chain A, domain 4"/>
    <property type="match status" value="1"/>
</dbReference>
<evidence type="ECO:0000256" key="1">
    <source>
        <dbReference type="ARBA" id="ARBA00022827"/>
    </source>
</evidence>
<dbReference type="Pfam" id="PF01565">
    <property type="entry name" value="FAD_binding_4"/>
    <property type="match status" value="1"/>
</dbReference>
<feature type="domain" description="FAD-binding PCMH-type" evidence="3">
    <location>
        <begin position="45"/>
        <end position="210"/>
    </location>
</feature>
<dbReference type="Proteomes" id="UP001634747">
    <property type="component" value="Unassembled WGS sequence"/>
</dbReference>
<dbReference type="InterPro" id="IPR016166">
    <property type="entry name" value="FAD-bd_PCMH"/>
</dbReference>
<dbReference type="PANTHER" id="PTHR43762:SF1">
    <property type="entry name" value="D-ARABINONO-1,4-LACTONE OXIDASE"/>
    <property type="match status" value="1"/>
</dbReference>